<evidence type="ECO:0000256" key="2">
    <source>
        <dbReference type="ARBA" id="ARBA00022679"/>
    </source>
</evidence>
<dbReference type="EC" id="2.1.1.-" evidence="4"/>
<dbReference type="GO" id="GO:0008168">
    <property type="term" value="F:methyltransferase activity"/>
    <property type="evidence" value="ECO:0007669"/>
    <property type="project" value="UniProtKB-KW"/>
</dbReference>
<keyword evidence="1 4" id="KW-0489">Methyltransferase</keyword>
<dbReference type="RefSeq" id="WP_344909750.1">
    <property type="nucleotide sequence ID" value="NZ_BAAAYO010000008.1"/>
</dbReference>
<gene>
    <name evidence="4" type="ORF">ACFFNY_24920</name>
</gene>
<dbReference type="GO" id="GO:0032259">
    <property type="term" value="P:methylation"/>
    <property type="evidence" value="ECO:0007669"/>
    <property type="project" value="UniProtKB-KW"/>
</dbReference>
<dbReference type="PANTHER" id="PTHR43464">
    <property type="entry name" value="METHYLTRANSFERASE"/>
    <property type="match status" value="1"/>
</dbReference>
<evidence type="ECO:0000313" key="5">
    <source>
        <dbReference type="Proteomes" id="UP001589619"/>
    </source>
</evidence>
<dbReference type="Gene3D" id="3.40.50.150">
    <property type="entry name" value="Vaccinia Virus protein VP39"/>
    <property type="match status" value="1"/>
</dbReference>
<organism evidence="4 5">
    <name type="scientific">Paenibacillus hodogayensis</name>
    <dbReference type="NCBI Taxonomy" id="279208"/>
    <lineage>
        <taxon>Bacteria</taxon>
        <taxon>Bacillati</taxon>
        <taxon>Bacillota</taxon>
        <taxon>Bacilli</taxon>
        <taxon>Bacillales</taxon>
        <taxon>Paenibacillaceae</taxon>
        <taxon>Paenibacillus</taxon>
    </lineage>
</organism>
<proteinExistence type="predicted"/>
<dbReference type="Pfam" id="PF13489">
    <property type="entry name" value="Methyltransf_23"/>
    <property type="match status" value="1"/>
</dbReference>
<dbReference type="EMBL" id="JBHMAG010000016">
    <property type="protein sequence ID" value="MFB9754828.1"/>
    <property type="molecule type" value="Genomic_DNA"/>
</dbReference>
<dbReference type="SUPFAM" id="SSF53335">
    <property type="entry name" value="S-adenosyl-L-methionine-dependent methyltransferases"/>
    <property type="match status" value="1"/>
</dbReference>
<sequence>MNSSVEGAAIQRIQTAHRLKLAEFWGVGKGQRILEIGCGQGDTTAVLAYLTGETGLVHGIDIASPDYGSPSTLGEAAERLKQSPLGERIRIDFETDPSSPDVRFSDHSFDCVVLSHCSWYFQSAEQLADVFKRAREWGNKLLFAEWDARIAHPEQYPHLLAVLIQAQYEAWKKESISNVRTLFTPNQLRALAEAAGWTVVAEDSVYSPQLQDGEWEVAYTLQQHRAELTAIERLPSRLTTLMEAEIELLDAAQRQHGIKPLSSYVFKAE</sequence>
<evidence type="ECO:0000313" key="4">
    <source>
        <dbReference type="EMBL" id="MFB9754828.1"/>
    </source>
</evidence>
<dbReference type="CDD" id="cd02440">
    <property type="entry name" value="AdoMet_MTases"/>
    <property type="match status" value="1"/>
</dbReference>
<keyword evidence="2 4" id="KW-0808">Transferase</keyword>
<comment type="caution">
    <text evidence="4">The sequence shown here is derived from an EMBL/GenBank/DDBJ whole genome shotgun (WGS) entry which is preliminary data.</text>
</comment>
<protein>
    <submittedName>
        <fullName evidence="4">Class I SAM-dependent methyltransferase</fullName>
        <ecNumber evidence="4">2.1.1.-</ecNumber>
    </submittedName>
</protein>
<accession>A0ABV5W2X0</accession>
<keyword evidence="3" id="KW-0949">S-adenosyl-L-methionine</keyword>
<dbReference type="InterPro" id="IPR029063">
    <property type="entry name" value="SAM-dependent_MTases_sf"/>
</dbReference>
<dbReference type="Proteomes" id="UP001589619">
    <property type="component" value="Unassembled WGS sequence"/>
</dbReference>
<keyword evidence="5" id="KW-1185">Reference proteome</keyword>
<evidence type="ECO:0000256" key="3">
    <source>
        <dbReference type="ARBA" id="ARBA00022691"/>
    </source>
</evidence>
<name>A0ABV5W2X0_9BACL</name>
<reference evidence="4 5" key="1">
    <citation type="submission" date="2024-09" db="EMBL/GenBank/DDBJ databases">
        <authorList>
            <person name="Sun Q."/>
            <person name="Mori K."/>
        </authorList>
    </citation>
    <scope>NUCLEOTIDE SEQUENCE [LARGE SCALE GENOMIC DNA]</scope>
    <source>
        <strain evidence="4 5">JCM 12520</strain>
    </source>
</reference>
<dbReference type="PANTHER" id="PTHR43464:SF19">
    <property type="entry name" value="UBIQUINONE BIOSYNTHESIS O-METHYLTRANSFERASE, MITOCHONDRIAL"/>
    <property type="match status" value="1"/>
</dbReference>
<evidence type="ECO:0000256" key="1">
    <source>
        <dbReference type="ARBA" id="ARBA00022603"/>
    </source>
</evidence>